<evidence type="ECO:0000256" key="2">
    <source>
        <dbReference type="SAM" id="MobiDB-lite"/>
    </source>
</evidence>
<gene>
    <name evidence="4" type="ORF">BSZ19_41405</name>
</gene>
<dbReference type="PROSITE" id="PS51782">
    <property type="entry name" value="LYSM"/>
    <property type="match status" value="2"/>
</dbReference>
<evidence type="ECO:0000259" key="3">
    <source>
        <dbReference type="PROSITE" id="PS51782"/>
    </source>
</evidence>
<name>A0A1Y2JCK3_BRAJP</name>
<dbReference type="Proteomes" id="UP000193335">
    <property type="component" value="Unassembled WGS sequence"/>
</dbReference>
<organism evidence="4 5">
    <name type="scientific">Bradyrhizobium japonicum</name>
    <dbReference type="NCBI Taxonomy" id="375"/>
    <lineage>
        <taxon>Bacteria</taxon>
        <taxon>Pseudomonadati</taxon>
        <taxon>Pseudomonadota</taxon>
        <taxon>Alphaproteobacteria</taxon>
        <taxon>Hyphomicrobiales</taxon>
        <taxon>Nitrobacteraceae</taxon>
        <taxon>Bradyrhizobium</taxon>
    </lineage>
</organism>
<sequence length="460" mass="46743">MSVVAELLYSRRVPQVAVLALISFSFAGCSADMQSRLSQSNFSNPFASEQTGSVQQAPPPQRELPQYSRPQTQPGYYQSQPLPPPAVSAPQSYPVAAGGGVSGGGRGVSSYAPPAQPHLETTATVPPRSVAAAQPAGGTKIIVGTSDTLDVLAKRYRVTPQAILAANGYKGPRALSPGQQLIIPHPATAAAPAPAMAPVAAAPAMAPAAKPVAAVAAPPSTHFVNHGDTLASIARKNHISSAELARANGLAPSAKLKLGTRLTVPGAKTAAVAAPVAAAPVAGTLQPVAVAPAPATKMAAVAAPVQSARLAQATANVEEKAAEAPAKAAETTSALPTFRWPVRGKVVTSYGAKTNGKSNDGINLAVPEGTPVKAAEDGVVAYSGNELKGYGNLVLVRHSNGYVTAYAHASELMVKRGDTIKRGQVIAKSGQSGEVASPQLHFEIRKGSSPVDPLQFLNGA</sequence>
<feature type="domain" description="LysM" evidence="3">
    <location>
        <begin position="139"/>
        <end position="183"/>
    </location>
</feature>
<protein>
    <submittedName>
        <fullName evidence="4">Peptidoglycan-binding LysM</fullName>
    </submittedName>
</protein>
<feature type="compositionally biased region" description="Polar residues" evidence="2">
    <location>
        <begin position="41"/>
        <end position="56"/>
    </location>
</feature>
<reference evidence="4 5" key="1">
    <citation type="submission" date="2017-03" db="EMBL/GenBank/DDBJ databases">
        <title>Whole genome sequences of fourteen strains of Bradyrhizobium canariense and one strain of Bradyrhizobium japonicum isolated from Lupinus (Papilionoideae: Genisteae) species in Algeria.</title>
        <authorList>
            <person name="Crovadore J."/>
            <person name="Chekireb D."/>
            <person name="Brachmann A."/>
            <person name="Chablais R."/>
            <person name="Cochard B."/>
            <person name="Lefort F."/>
        </authorList>
    </citation>
    <scope>NUCLEOTIDE SEQUENCE [LARGE SCALE GENOMIC DNA]</scope>
    <source>
        <strain evidence="4 5">UBMA197</strain>
    </source>
</reference>
<dbReference type="InterPro" id="IPR016047">
    <property type="entry name" value="M23ase_b-sheet_dom"/>
</dbReference>
<feature type="compositionally biased region" description="Polar residues" evidence="2">
    <location>
        <begin position="68"/>
        <end position="80"/>
    </location>
</feature>
<evidence type="ECO:0000256" key="1">
    <source>
        <dbReference type="ARBA" id="ARBA00038420"/>
    </source>
</evidence>
<dbReference type="Gene3D" id="3.10.350.10">
    <property type="entry name" value="LysM domain"/>
    <property type="match status" value="2"/>
</dbReference>
<dbReference type="Pfam" id="PF01551">
    <property type="entry name" value="Peptidase_M23"/>
    <property type="match status" value="1"/>
</dbReference>
<evidence type="ECO:0000313" key="4">
    <source>
        <dbReference type="EMBL" id="OSJ24452.1"/>
    </source>
</evidence>
<dbReference type="GO" id="GO:0004222">
    <property type="term" value="F:metalloendopeptidase activity"/>
    <property type="evidence" value="ECO:0007669"/>
    <property type="project" value="TreeGrafter"/>
</dbReference>
<dbReference type="Pfam" id="PF01476">
    <property type="entry name" value="LysM"/>
    <property type="match status" value="2"/>
</dbReference>
<dbReference type="SUPFAM" id="SSF51261">
    <property type="entry name" value="Duplicated hybrid motif"/>
    <property type="match status" value="1"/>
</dbReference>
<dbReference type="SMART" id="SM00257">
    <property type="entry name" value="LysM"/>
    <property type="match status" value="2"/>
</dbReference>
<dbReference type="InterPro" id="IPR036779">
    <property type="entry name" value="LysM_dom_sf"/>
</dbReference>
<dbReference type="InterPro" id="IPR018392">
    <property type="entry name" value="LysM"/>
</dbReference>
<feature type="domain" description="LysM" evidence="3">
    <location>
        <begin position="220"/>
        <end position="264"/>
    </location>
</feature>
<dbReference type="EMBL" id="NAFL01000282">
    <property type="protein sequence ID" value="OSJ24452.1"/>
    <property type="molecule type" value="Genomic_DNA"/>
</dbReference>
<dbReference type="PANTHER" id="PTHR21666">
    <property type="entry name" value="PEPTIDASE-RELATED"/>
    <property type="match status" value="1"/>
</dbReference>
<dbReference type="SUPFAM" id="SSF54106">
    <property type="entry name" value="LysM domain"/>
    <property type="match status" value="2"/>
</dbReference>
<dbReference type="InterPro" id="IPR011055">
    <property type="entry name" value="Dup_hybrid_motif"/>
</dbReference>
<feature type="compositionally biased region" description="Gly residues" evidence="2">
    <location>
        <begin position="97"/>
        <end position="107"/>
    </location>
</feature>
<dbReference type="InterPro" id="IPR050570">
    <property type="entry name" value="Cell_wall_metabolism_enzyme"/>
</dbReference>
<dbReference type="CDD" id="cd00118">
    <property type="entry name" value="LysM"/>
    <property type="match status" value="2"/>
</dbReference>
<dbReference type="AlphaFoldDB" id="A0A1Y2JCK3"/>
<dbReference type="Gene3D" id="2.70.70.10">
    <property type="entry name" value="Glucose Permease (Domain IIA)"/>
    <property type="match status" value="1"/>
</dbReference>
<dbReference type="RefSeq" id="WP_085404651.1">
    <property type="nucleotide sequence ID" value="NZ_NAFL01000282.1"/>
</dbReference>
<dbReference type="PANTHER" id="PTHR21666:SF263">
    <property type="entry name" value="MUREIN HYDROLASE ACTIVATOR NLPD"/>
    <property type="match status" value="1"/>
</dbReference>
<comment type="caution">
    <text evidence="4">The sequence shown here is derived from an EMBL/GenBank/DDBJ whole genome shotgun (WGS) entry which is preliminary data.</text>
</comment>
<accession>A0A1Y2JCK3</accession>
<dbReference type="FunFam" id="2.70.70.10:FF:000038">
    <property type="entry name" value="Murein DD-endopeptidase MepM/ murein hydrolase activator NlpD"/>
    <property type="match status" value="1"/>
</dbReference>
<dbReference type="CDD" id="cd12797">
    <property type="entry name" value="M23_peptidase"/>
    <property type="match status" value="1"/>
</dbReference>
<comment type="similarity">
    <text evidence="1">Belongs to the E.coli NlpD/Haemophilus LppB family.</text>
</comment>
<evidence type="ECO:0000313" key="5">
    <source>
        <dbReference type="Proteomes" id="UP000193335"/>
    </source>
</evidence>
<proteinExistence type="inferred from homology"/>
<feature type="region of interest" description="Disordered" evidence="2">
    <location>
        <begin position="41"/>
        <end position="127"/>
    </location>
</feature>